<evidence type="ECO:0000256" key="1">
    <source>
        <dbReference type="ARBA" id="ARBA00006484"/>
    </source>
</evidence>
<dbReference type="AlphaFoldDB" id="A0A1M5Q519"/>
<dbReference type="PANTHER" id="PTHR43477">
    <property type="entry name" value="DIHYDROANTICAPSIN 7-DEHYDROGENASE"/>
    <property type="match status" value="1"/>
</dbReference>
<evidence type="ECO:0000313" key="4">
    <source>
        <dbReference type="Proteomes" id="UP000189796"/>
    </source>
</evidence>
<gene>
    <name evidence="3" type="ORF">SAMN05443248_3639</name>
</gene>
<dbReference type="RefSeq" id="WP_197689309.1">
    <property type="nucleotide sequence ID" value="NZ_LT670817.1"/>
</dbReference>
<comment type="similarity">
    <text evidence="1">Belongs to the short-chain dehydrogenases/reductases (SDR) family.</text>
</comment>
<dbReference type="SUPFAM" id="SSF51735">
    <property type="entry name" value="NAD(P)-binding Rossmann-fold domains"/>
    <property type="match status" value="1"/>
</dbReference>
<dbReference type="Pfam" id="PF13561">
    <property type="entry name" value="adh_short_C2"/>
    <property type="match status" value="1"/>
</dbReference>
<dbReference type="InterPro" id="IPR051122">
    <property type="entry name" value="SDR_DHRS6-like"/>
</dbReference>
<proteinExistence type="inferred from homology"/>
<protein>
    <submittedName>
        <fullName evidence="3">NAD(P)-dependent dehydrogenase, short-chain alcohol dehydrogenase family</fullName>
    </submittedName>
</protein>
<accession>A0A1M5Q519</accession>
<dbReference type="InterPro" id="IPR036291">
    <property type="entry name" value="NAD(P)-bd_dom_sf"/>
</dbReference>
<dbReference type="GO" id="GO:0016491">
    <property type="term" value="F:oxidoreductase activity"/>
    <property type="evidence" value="ECO:0007669"/>
    <property type="project" value="UniProtKB-KW"/>
</dbReference>
<dbReference type="PANTHER" id="PTHR43477:SF1">
    <property type="entry name" value="DIHYDROANTICAPSIN 7-DEHYDROGENASE"/>
    <property type="match status" value="1"/>
</dbReference>
<evidence type="ECO:0000313" key="3">
    <source>
        <dbReference type="EMBL" id="SHH08901.1"/>
    </source>
</evidence>
<reference evidence="3 4" key="1">
    <citation type="submission" date="2016-11" db="EMBL/GenBank/DDBJ databases">
        <authorList>
            <person name="Jaros S."/>
            <person name="Januszkiewicz K."/>
            <person name="Wedrychowicz H."/>
        </authorList>
    </citation>
    <scope>NUCLEOTIDE SEQUENCE [LARGE SCALE GENOMIC DNA]</scope>
    <source>
        <strain evidence="3 4">GAS138</strain>
    </source>
</reference>
<dbReference type="Gene3D" id="3.40.50.720">
    <property type="entry name" value="NAD(P)-binding Rossmann-like Domain"/>
    <property type="match status" value="1"/>
</dbReference>
<name>A0A1M5Q519_9BRAD</name>
<organism evidence="3 4">
    <name type="scientific">Bradyrhizobium erythrophlei</name>
    <dbReference type="NCBI Taxonomy" id="1437360"/>
    <lineage>
        <taxon>Bacteria</taxon>
        <taxon>Pseudomonadati</taxon>
        <taxon>Pseudomonadota</taxon>
        <taxon>Alphaproteobacteria</taxon>
        <taxon>Hyphomicrobiales</taxon>
        <taxon>Nitrobacteraceae</taxon>
        <taxon>Bradyrhizobium</taxon>
    </lineage>
</organism>
<dbReference type="PRINTS" id="PR00081">
    <property type="entry name" value="GDHRDH"/>
</dbReference>
<dbReference type="Proteomes" id="UP000189796">
    <property type="component" value="Chromosome I"/>
</dbReference>
<evidence type="ECO:0000256" key="2">
    <source>
        <dbReference type="ARBA" id="ARBA00023002"/>
    </source>
</evidence>
<dbReference type="InterPro" id="IPR002347">
    <property type="entry name" value="SDR_fam"/>
</dbReference>
<dbReference type="EMBL" id="LT670817">
    <property type="protein sequence ID" value="SHH08901.1"/>
    <property type="molecule type" value="Genomic_DNA"/>
</dbReference>
<sequence length="242" mass="24888">MTDTRMSLDGKRVVVIGGASGIGFAVAELARAQGAAVVIGSSTGANVSAALERLQDATGRTVDLRDEASVAGFFGELGAFDHLAITAGDWGGSTFFASSGDLDLTQARECFTVRFWGALAAVKHGCRTIARDGSITLTSGMLAHRPRKGAPMATAVAGAVEHLTRGLAMDLIPVRVNAVCPGIVLTDHVKQMPEAMLQSIVAPLPVPRGASPAEAAKAYIYLMLNGYATGQILPIDGGGLVV</sequence>
<keyword evidence="2" id="KW-0560">Oxidoreductase</keyword>